<accession>A0AAE0B6I3</accession>
<protein>
    <recommendedName>
        <fullName evidence="2">HAT C-terminal dimerisation domain-containing protein</fullName>
    </recommendedName>
</protein>
<evidence type="ECO:0000259" key="2">
    <source>
        <dbReference type="Pfam" id="PF05699"/>
    </source>
</evidence>
<evidence type="ECO:0000313" key="4">
    <source>
        <dbReference type="Proteomes" id="UP001281410"/>
    </source>
</evidence>
<proteinExistence type="predicted"/>
<dbReference type="InterPro" id="IPR012337">
    <property type="entry name" value="RNaseH-like_sf"/>
</dbReference>
<reference evidence="3" key="1">
    <citation type="journal article" date="2023" name="Plant J.">
        <title>Genome sequences and population genomics provide insights into the demographic history, inbreeding, and mutation load of two 'living fossil' tree species of Dipteronia.</title>
        <authorList>
            <person name="Feng Y."/>
            <person name="Comes H.P."/>
            <person name="Chen J."/>
            <person name="Zhu S."/>
            <person name="Lu R."/>
            <person name="Zhang X."/>
            <person name="Li P."/>
            <person name="Qiu J."/>
            <person name="Olsen K.M."/>
            <person name="Qiu Y."/>
        </authorList>
    </citation>
    <scope>NUCLEOTIDE SEQUENCE</scope>
    <source>
        <strain evidence="3">NBL</strain>
    </source>
</reference>
<organism evidence="3 4">
    <name type="scientific">Dipteronia sinensis</name>
    <dbReference type="NCBI Taxonomy" id="43782"/>
    <lineage>
        <taxon>Eukaryota</taxon>
        <taxon>Viridiplantae</taxon>
        <taxon>Streptophyta</taxon>
        <taxon>Embryophyta</taxon>
        <taxon>Tracheophyta</taxon>
        <taxon>Spermatophyta</taxon>
        <taxon>Magnoliopsida</taxon>
        <taxon>eudicotyledons</taxon>
        <taxon>Gunneridae</taxon>
        <taxon>Pentapetalae</taxon>
        <taxon>rosids</taxon>
        <taxon>malvids</taxon>
        <taxon>Sapindales</taxon>
        <taxon>Sapindaceae</taxon>
        <taxon>Hippocastanoideae</taxon>
        <taxon>Acereae</taxon>
        <taxon>Dipteronia</taxon>
    </lineage>
</organism>
<dbReference type="InterPro" id="IPR008906">
    <property type="entry name" value="HATC_C_dom"/>
</dbReference>
<evidence type="ECO:0000256" key="1">
    <source>
        <dbReference type="SAM" id="MobiDB-lite"/>
    </source>
</evidence>
<comment type="caution">
    <text evidence="3">The sequence shown here is derived from an EMBL/GenBank/DDBJ whole genome shotgun (WGS) entry which is preliminary data.</text>
</comment>
<dbReference type="PANTHER" id="PTHR23272:SF179">
    <property type="entry name" value="ZINC FINGER BED DOMAIN-CONTAINING PROTEIN RICESLEEPER 2-LIKE ISOFORM X1"/>
    <property type="match status" value="1"/>
</dbReference>
<dbReference type="GO" id="GO:0046983">
    <property type="term" value="F:protein dimerization activity"/>
    <property type="evidence" value="ECO:0007669"/>
    <property type="project" value="InterPro"/>
</dbReference>
<dbReference type="PANTHER" id="PTHR23272">
    <property type="entry name" value="BED FINGER-RELATED"/>
    <property type="match status" value="1"/>
</dbReference>
<dbReference type="AlphaFoldDB" id="A0AAE0B6I3"/>
<sequence>MECYFPTIYRDKTSDEIKKIHDLLLRMIREYMGKSKAKQTSSVSSSGDPTHVSSSPSTTVFSRTRLNHLSLFDQFISLASSATIMKIELESYLEESIIPRTNNFNILGWWNVKALNYPTLHYMARDILAILLSTVAFESTFSTGGRVVDTHRSRLHPKTFVALMCAQDWLWYEFKDSSLESKFGASTFDDDDDDDDDC</sequence>
<dbReference type="Pfam" id="PF05699">
    <property type="entry name" value="Dimer_Tnp_hAT"/>
    <property type="match status" value="1"/>
</dbReference>
<dbReference type="Proteomes" id="UP001281410">
    <property type="component" value="Unassembled WGS sequence"/>
</dbReference>
<feature type="domain" description="HAT C-terminal dimerisation" evidence="2">
    <location>
        <begin position="88"/>
        <end position="170"/>
    </location>
</feature>
<gene>
    <name evidence="3" type="ORF">Dsin_002083</name>
</gene>
<name>A0AAE0B6I3_9ROSI</name>
<evidence type="ECO:0000313" key="3">
    <source>
        <dbReference type="EMBL" id="KAK3230202.1"/>
    </source>
</evidence>
<keyword evidence="4" id="KW-1185">Reference proteome</keyword>
<dbReference type="EMBL" id="JANJYJ010000001">
    <property type="protein sequence ID" value="KAK3230202.1"/>
    <property type="molecule type" value="Genomic_DNA"/>
</dbReference>
<feature type="region of interest" description="Disordered" evidence="1">
    <location>
        <begin position="38"/>
        <end position="57"/>
    </location>
</feature>
<dbReference type="SUPFAM" id="SSF53098">
    <property type="entry name" value="Ribonuclease H-like"/>
    <property type="match status" value="1"/>
</dbReference>